<evidence type="ECO:0000313" key="2">
    <source>
        <dbReference type="EMBL" id="RBP52951.1"/>
    </source>
</evidence>
<proteinExistence type="predicted"/>
<organism evidence="2 3">
    <name type="scientific">Arenicella xantha</name>
    <dbReference type="NCBI Taxonomy" id="644221"/>
    <lineage>
        <taxon>Bacteria</taxon>
        <taxon>Pseudomonadati</taxon>
        <taxon>Pseudomonadota</taxon>
        <taxon>Gammaproteobacteria</taxon>
        <taxon>Arenicellales</taxon>
        <taxon>Arenicellaceae</taxon>
        <taxon>Arenicella</taxon>
    </lineage>
</organism>
<dbReference type="Gene3D" id="3.90.550.10">
    <property type="entry name" value="Spore Coat Polysaccharide Biosynthesis Protein SpsA, Chain A"/>
    <property type="match status" value="1"/>
</dbReference>
<dbReference type="GO" id="GO:0016740">
    <property type="term" value="F:transferase activity"/>
    <property type="evidence" value="ECO:0007669"/>
    <property type="project" value="UniProtKB-KW"/>
</dbReference>
<name>A0A395JMR6_9GAMM</name>
<evidence type="ECO:0000313" key="3">
    <source>
        <dbReference type="Proteomes" id="UP000253083"/>
    </source>
</evidence>
<keyword evidence="2" id="KW-0808">Transferase</keyword>
<reference evidence="2 3" key="1">
    <citation type="submission" date="2018-06" db="EMBL/GenBank/DDBJ databases">
        <title>Genomic Encyclopedia of Type Strains, Phase IV (KMG-IV): sequencing the most valuable type-strain genomes for metagenomic binning, comparative biology and taxonomic classification.</title>
        <authorList>
            <person name="Goeker M."/>
        </authorList>
    </citation>
    <scope>NUCLEOTIDE SEQUENCE [LARGE SCALE GENOMIC DNA]</scope>
    <source>
        <strain evidence="2 3">DSM 24032</strain>
    </source>
</reference>
<feature type="domain" description="Glycosyltransferase 2-like" evidence="1">
    <location>
        <begin position="3"/>
        <end position="96"/>
    </location>
</feature>
<dbReference type="Proteomes" id="UP000253083">
    <property type="component" value="Unassembled WGS sequence"/>
</dbReference>
<dbReference type="Pfam" id="PF00535">
    <property type="entry name" value="Glycos_transf_2"/>
    <property type="match status" value="1"/>
</dbReference>
<protein>
    <submittedName>
        <fullName evidence="2">Glycosyl transferase family 2</fullName>
    </submittedName>
</protein>
<gene>
    <name evidence="2" type="ORF">DFR28_101335</name>
</gene>
<dbReference type="InterPro" id="IPR029044">
    <property type="entry name" value="Nucleotide-diphossugar_trans"/>
</dbReference>
<comment type="caution">
    <text evidence="2">The sequence shown here is derived from an EMBL/GenBank/DDBJ whole genome shotgun (WGS) entry which is preliminary data.</text>
</comment>
<dbReference type="RefSeq" id="WP_113952561.1">
    <property type="nucleotide sequence ID" value="NZ_QNRT01000001.1"/>
</dbReference>
<dbReference type="InterPro" id="IPR001173">
    <property type="entry name" value="Glyco_trans_2-like"/>
</dbReference>
<dbReference type="AlphaFoldDB" id="A0A395JMR6"/>
<dbReference type="InParanoid" id="A0A395JMR6"/>
<evidence type="ECO:0000259" key="1">
    <source>
        <dbReference type="Pfam" id="PF00535"/>
    </source>
</evidence>
<dbReference type="SUPFAM" id="SSF53448">
    <property type="entry name" value="Nucleotide-diphospho-sugar transferases"/>
    <property type="match status" value="1"/>
</dbReference>
<sequence length="286" mass="31900">MATVIIAACNEASIIRDTLSALIEGCENRDYQILVICNGCSDDTEKIIQQDFADVICVSLEQASKSLAIRFAESLSPGFPRLYLDADIILATADAKALFDAGTKQEAPALIVPSSTIITQQSQMAVKRFYKVWYNTPFVQQLGYGAGAYLLNQAGRKRFNEWPRLIADDGFVRSQFNTSEIHILHSLKVIVKAPLTTSILIKVKARSKLGNLELKQFLNDHQFEDRHILVPKKTTESELETDSMATAPINAIDILIYKLVNIAALLLARWQFFTGNDSWAKDNSNR</sequence>
<dbReference type="EMBL" id="QNRT01000001">
    <property type="protein sequence ID" value="RBP52951.1"/>
    <property type="molecule type" value="Genomic_DNA"/>
</dbReference>
<keyword evidence="3" id="KW-1185">Reference proteome</keyword>
<accession>A0A395JMR6</accession>